<keyword evidence="11" id="KW-0902">Two-component regulatory system</keyword>
<dbReference type="PROSITE" id="PS50110">
    <property type="entry name" value="RESPONSE_REGULATORY"/>
    <property type="match status" value="1"/>
</dbReference>
<evidence type="ECO:0000256" key="6">
    <source>
        <dbReference type="ARBA" id="ARBA00022692"/>
    </source>
</evidence>
<keyword evidence="10 14" id="KW-1133">Transmembrane helix</keyword>
<dbReference type="SMART" id="SM00387">
    <property type="entry name" value="HATPase_c"/>
    <property type="match status" value="1"/>
</dbReference>
<dbReference type="SUPFAM" id="SSF47384">
    <property type="entry name" value="Homodimeric domain of signal transducing histidine kinase"/>
    <property type="match status" value="1"/>
</dbReference>
<dbReference type="NCBIfam" id="TIGR00229">
    <property type="entry name" value="sensory_box"/>
    <property type="match status" value="2"/>
</dbReference>
<organism evidence="20 21">
    <name type="scientific">Noviherbaspirillum album</name>
    <dbReference type="NCBI Taxonomy" id="3080276"/>
    <lineage>
        <taxon>Bacteria</taxon>
        <taxon>Pseudomonadati</taxon>
        <taxon>Pseudomonadota</taxon>
        <taxon>Betaproteobacteria</taxon>
        <taxon>Burkholderiales</taxon>
        <taxon>Oxalobacteraceae</taxon>
        <taxon>Noviherbaspirillum</taxon>
    </lineage>
</organism>
<evidence type="ECO:0000256" key="3">
    <source>
        <dbReference type="ARBA" id="ARBA00012438"/>
    </source>
</evidence>
<evidence type="ECO:0000259" key="18">
    <source>
        <dbReference type="PROSITE" id="PS50113"/>
    </source>
</evidence>
<dbReference type="InterPro" id="IPR006189">
    <property type="entry name" value="CHASE_dom"/>
</dbReference>
<dbReference type="SUPFAM" id="SSF52172">
    <property type="entry name" value="CheY-like"/>
    <property type="match status" value="1"/>
</dbReference>
<dbReference type="Pfam" id="PF08447">
    <property type="entry name" value="PAS_3"/>
    <property type="match status" value="1"/>
</dbReference>
<dbReference type="InterPro" id="IPR035965">
    <property type="entry name" value="PAS-like_dom_sf"/>
</dbReference>
<dbReference type="InterPro" id="IPR003594">
    <property type="entry name" value="HATPase_dom"/>
</dbReference>
<dbReference type="PROSITE" id="PS50109">
    <property type="entry name" value="HIS_KIN"/>
    <property type="match status" value="1"/>
</dbReference>
<dbReference type="EMBL" id="JAWIIV010000042">
    <property type="protein sequence ID" value="MEC4723041.1"/>
    <property type="molecule type" value="Genomic_DNA"/>
</dbReference>
<dbReference type="Pfam" id="PF00989">
    <property type="entry name" value="PAS"/>
    <property type="match status" value="1"/>
</dbReference>
<dbReference type="SMART" id="SM00448">
    <property type="entry name" value="REC"/>
    <property type="match status" value="1"/>
</dbReference>
<evidence type="ECO:0000256" key="1">
    <source>
        <dbReference type="ARBA" id="ARBA00000085"/>
    </source>
</evidence>
<keyword evidence="4 13" id="KW-0597">Phosphoprotein</keyword>
<dbReference type="PROSITE" id="PS50112">
    <property type="entry name" value="PAS"/>
    <property type="match status" value="2"/>
</dbReference>
<dbReference type="Pfam" id="PF02518">
    <property type="entry name" value="HATPase_c"/>
    <property type="match status" value="1"/>
</dbReference>
<dbReference type="SUPFAM" id="SSF55785">
    <property type="entry name" value="PYP-like sensor domain (PAS domain)"/>
    <property type="match status" value="2"/>
</dbReference>
<dbReference type="InterPro" id="IPR013655">
    <property type="entry name" value="PAS_fold_3"/>
</dbReference>
<dbReference type="InterPro" id="IPR011006">
    <property type="entry name" value="CheY-like_superfamily"/>
</dbReference>
<evidence type="ECO:0000256" key="14">
    <source>
        <dbReference type="SAM" id="Phobius"/>
    </source>
</evidence>
<keyword evidence="8" id="KW-0418">Kinase</keyword>
<evidence type="ECO:0000256" key="7">
    <source>
        <dbReference type="ARBA" id="ARBA00022741"/>
    </source>
</evidence>
<dbReference type="Pfam" id="PF03924">
    <property type="entry name" value="CHASE"/>
    <property type="match status" value="1"/>
</dbReference>
<dbReference type="InterPro" id="IPR001789">
    <property type="entry name" value="Sig_transdc_resp-reg_receiver"/>
</dbReference>
<keyword evidence="6 14" id="KW-0812">Transmembrane</keyword>
<dbReference type="SMART" id="SM00091">
    <property type="entry name" value="PAS"/>
    <property type="match status" value="2"/>
</dbReference>
<dbReference type="SUPFAM" id="SSF55874">
    <property type="entry name" value="ATPase domain of HSP90 chaperone/DNA topoisomerase II/histidine kinase"/>
    <property type="match status" value="1"/>
</dbReference>
<keyword evidence="12 14" id="KW-0472">Membrane</keyword>
<dbReference type="InterPro" id="IPR000700">
    <property type="entry name" value="PAS-assoc_C"/>
</dbReference>
<evidence type="ECO:0000256" key="2">
    <source>
        <dbReference type="ARBA" id="ARBA00004370"/>
    </source>
</evidence>
<dbReference type="SMART" id="SM01079">
    <property type="entry name" value="CHASE"/>
    <property type="match status" value="1"/>
</dbReference>
<dbReference type="CDD" id="cd18161">
    <property type="entry name" value="REC_hyHK_blue-like"/>
    <property type="match status" value="1"/>
</dbReference>
<dbReference type="InterPro" id="IPR036097">
    <property type="entry name" value="HisK_dim/P_sf"/>
</dbReference>
<dbReference type="InterPro" id="IPR005467">
    <property type="entry name" value="His_kinase_dom"/>
</dbReference>
<feature type="domain" description="PAC" evidence="18">
    <location>
        <begin position="559"/>
        <end position="609"/>
    </location>
</feature>
<feature type="transmembrane region" description="Helical" evidence="14">
    <location>
        <begin position="304"/>
        <end position="324"/>
    </location>
</feature>
<dbReference type="Gene3D" id="3.40.50.2300">
    <property type="match status" value="1"/>
</dbReference>
<dbReference type="InterPro" id="IPR042240">
    <property type="entry name" value="CHASE_sf"/>
</dbReference>
<proteinExistence type="predicted"/>
<dbReference type="EC" id="2.7.13.3" evidence="3"/>
<dbReference type="InterPro" id="IPR001610">
    <property type="entry name" value="PAC"/>
</dbReference>
<evidence type="ECO:0000256" key="4">
    <source>
        <dbReference type="ARBA" id="ARBA00022553"/>
    </source>
</evidence>
<evidence type="ECO:0000313" key="20">
    <source>
        <dbReference type="EMBL" id="MEC4723041.1"/>
    </source>
</evidence>
<evidence type="ECO:0000256" key="10">
    <source>
        <dbReference type="ARBA" id="ARBA00022989"/>
    </source>
</evidence>
<comment type="subcellular location">
    <subcellularLocation>
        <location evidence="2">Membrane</location>
    </subcellularLocation>
</comment>
<keyword evidence="7" id="KW-0547">Nucleotide-binding</keyword>
<evidence type="ECO:0000256" key="5">
    <source>
        <dbReference type="ARBA" id="ARBA00022679"/>
    </source>
</evidence>
<evidence type="ECO:0000256" key="11">
    <source>
        <dbReference type="ARBA" id="ARBA00023012"/>
    </source>
</evidence>
<accession>A0ABU6JHA7</accession>
<feature type="domain" description="PAS" evidence="17">
    <location>
        <begin position="344"/>
        <end position="416"/>
    </location>
</feature>
<feature type="domain" description="Response regulatory" evidence="16">
    <location>
        <begin position="879"/>
        <end position="995"/>
    </location>
</feature>
<dbReference type="InterPro" id="IPR013767">
    <property type="entry name" value="PAS_fold"/>
</dbReference>
<evidence type="ECO:0000256" key="8">
    <source>
        <dbReference type="ARBA" id="ARBA00022777"/>
    </source>
</evidence>
<evidence type="ECO:0000313" key="21">
    <source>
        <dbReference type="Proteomes" id="UP001352263"/>
    </source>
</evidence>
<dbReference type="InterPro" id="IPR003661">
    <property type="entry name" value="HisK_dim/P_dom"/>
</dbReference>
<protein>
    <recommendedName>
        <fullName evidence="3">histidine kinase</fullName>
        <ecNumber evidence="3">2.7.13.3</ecNumber>
    </recommendedName>
</protein>
<feature type="domain" description="Histidine kinase" evidence="15">
    <location>
        <begin position="636"/>
        <end position="859"/>
    </location>
</feature>
<keyword evidence="5" id="KW-0808">Transferase</keyword>
<dbReference type="InterPro" id="IPR000014">
    <property type="entry name" value="PAS"/>
</dbReference>
<gene>
    <name evidence="20" type="ORF">RY831_28170</name>
</gene>
<evidence type="ECO:0000259" key="17">
    <source>
        <dbReference type="PROSITE" id="PS50112"/>
    </source>
</evidence>
<dbReference type="Gene3D" id="3.30.565.10">
    <property type="entry name" value="Histidine kinase-like ATPase, C-terminal domain"/>
    <property type="match status" value="1"/>
</dbReference>
<dbReference type="Gene3D" id="1.10.287.130">
    <property type="match status" value="1"/>
</dbReference>
<comment type="catalytic activity">
    <reaction evidence="1">
        <text>ATP + protein L-histidine = ADP + protein N-phospho-L-histidine.</text>
        <dbReference type="EC" id="2.7.13.3"/>
    </reaction>
</comment>
<feature type="domain" description="PAC" evidence="18">
    <location>
        <begin position="420"/>
        <end position="473"/>
    </location>
</feature>
<dbReference type="RefSeq" id="WP_326509665.1">
    <property type="nucleotide sequence ID" value="NZ_JAWIIV010000042.1"/>
</dbReference>
<dbReference type="CDD" id="cd00082">
    <property type="entry name" value="HisKA"/>
    <property type="match status" value="1"/>
</dbReference>
<name>A0ABU6JHA7_9BURK</name>
<keyword evidence="21" id="KW-1185">Reference proteome</keyword>
<dbReference type="Gene3D" id="3.30.450.20">
    <property type="entry name" value="PAS domain"/>
    <property type="match status" value="2"/>
</dbReference>
<dbReference type="InterPro" id="IPR004358">
    <property type="entry name" value="Sig_transdc_His_kin-like_C"/>
</dbReference>
<evidence type="ECO:0000256" key="13">
    <source>
        <dbReference type="PROSITE-ProRule" id="PRU00169"/>
    </source>
</evidence>
<evidence type="ECO:0000259" key="16">
    <source>
        <dbReference type="PROSITE" id="PS50110"/>
    </source>
</evidence>
<dbReference type="PANTHER" id="PTHR43065">
    <property type="entry name" value="SENSOR HISTIDINE KINASE"/>
    <property type="match status" value="1"/>
</dbReference>
<dbReference type="PANTHER" id="PTHR43065:SF46">
    <property type="entry name" value="C4-DICARBOXYLATE TRANSPORT SENSOR PROTEIN DCTB"/>
    <property type="match status" value="1"/>
</dbReference>
<dbReference type="InterPro" id="IPR036890">
    <property type="entry name" value="HATPase_C_sf"/>
</dbReference>
<comment type="caution">
    <text evidence="20">The sequence shown here is derived from an EMBL/GenBank/DDBJ whole genome shotgun (WGS) entry which is preliminary data.</text>
</comment>
<reference evidence="20 21" key="1">
    <citation type="submission" date="2023-10" db="EMBL/GenBank/DDBJ databases">
        <title>Noviherbaspirillum sp. CPCC 100848 genome assembly.</title>
        <authorList>
            <person name="Li X.Y."/>
            <person name="Fang X.M."/>
        </authorList>
    </citation>
    <scope>NUCLEOTIDE SEQUENCE [LARGE SCALE GENOMIC DNA]</scope>
    <source>
        <strain evidence="20 21">CPCC 100848</strain>
    </source>
</reference>
<sequence>MLAIVVFIFALAVTLFLGNSAKAYSEQGLKAEFNFQVRQTTKRIEERMATYEQVQRGAQAFLMASDSVNREEFRLYVSSLRLEEKYPGIQGLAISQIVPKDMKEQHIATVRREGFPNYTIFPTSERDTISTITHIEPFSGLNLRAHGYDMLTDSVRREAMERARDTGQAAASGKVKLIQENGERDQSGLVMYFPVYRRGATVTTVEERRKNIVAWIGAPFRMNDLMAGLGGERSSDIIMAIYDGNEVSNQALLFHSIETPSQSLNHASLLQAQEQITVGGRPWTLLIRSSPVFETRLQSSEPTIIVLGGVIASAILSILFWSLASGRKRALALANSMTNHLRESEFRWKYALEGAGDGVWDLDTATGKIMFSKRWKEMLGYADSDLKGEQSEWVRLIHPEDLSATMRIADEFLSGVRPTYSNEFRMQCKDGSWKWILARGTAVSRTNDGAILRAIGTHTDITEHKQNEEALQESNNRLAMEQHRMRVILENSHDAFVALDSDGHITDWNVKAEQTFGWTSEEALGKDFADLIIPREHREAHRREMMQFSETDNKNLTSNVIEAAALHKDGHVVPVELALAGVPQLEGFAVSAFIRDISERKEAERNQAERAKALEEARVALQHSQKLEAVGKLTGGVAHDFNNVLQTIGGNVELLRFMLAGQHAIEKRLDGVMSAVDRGAKLSSQLLAFARRQPLQPVVINPSRIVVEMEDLLQRALGEAIALQTSFPENLWNVAVDRGQFENVVLNLTINARDAMPDGGILSIVLKNETVSSRSMHLGKHVPDGEYVFVLVADNGIGMSNEVLDQAFEPFFTTKPLGVGTGLGLSMAYGFVKQSGGYIQIDSAPGEGTAISIYLPKVPEAEETVPSEEGEAPVGGSETILVVEDDAEVRATVVGLLSDLGYEVIEAHDGESGLDRLRSGKHVDLLFTDVVMPGPISSPMLAQEGKVLIPDLAVLFTSGYTRNALVSGGQLEKGVQLLSKPYNREQLAKRIRQVLASSTVKKDFQRLA</sequence>
<evidence type="ECO:0000259" key="19">
    <source>
        <dbReference type="PROSITE" id="PS50839"/>
    </source>
</evidence>
<dbReference type="PROSITE" id="PS50839">
    <property type="entry name" value="CHASE"/>
    <property type="match status" value="1"/>
</dbReference>
<dbReference type="SMART" id="SM00086">
    <property type="entry name" value="PAC"/>
    <property type="match status" value="2"/>
</dbReference>
<dbReference type="PROSITE" id="PS50113">
    <property type="entry name" value="PAC"/>
    <property type="match status" value="2"/>
</dbReference>
<feature type="domain" description="PAS" evidence="17">
    <location>
        <begin position="481"/>
        <end position="552"/>
    </location>
</feature>
<feature type="modified residue" description="4-aspartylphosphate" evidence="13">
    <location>
        <position position="929"/>
    </location>
</feature>
<dbReference type="Proteomes" id="UP001352263">
    <property type="component" value="Unassembled WGS sequence"/>
</dbReference>
<evidence type="ECO:0000259" key="15">
    <source>
        <dbReference type="PROSITE" id="PS50109"/>
    </source>
</evidence>
<evidence type="ECO:0000256" key="9">
    <source>
        <dbReference type="ARBA" id="ARBA00022840"/>
    </source>
</evidence>
<feature type="domain" description="CHASE" evidence="19">
    <location>
        <begin position="64"/>
        <end position="286"/>
    </location>
</feature>
<dbReference type="PRINTS" id="PR00344">
    <property type="entry name" value="BCTRLSENSOR"/>
</dbReference>
<keyword evidence="9" id="KW-0067">ATP-binding</keyword>
<dbReference type="Pfam" id="PF00072">
    <property type="entry name" value="Response_reg"/>
    <property type="match status" value="1"/>
</dbReference>
<dbReference type="Gene3D" id="3.30.450.350">
    <property type="entry name" value="CHASE domain"/>
    <property type="match status" value="1"/>
</dbReference>
<dbReference type="CDD" id="cd00130">
    <property type="entry name" value="PAS"/>
    <property type="match status" value="2"/>
</dbReference>
<evidence type="ECO:0000256" key="12">
    <source>
        <dbReference type="ARBA" id="ARBA00023136"/>
    </source>
</evidence>